<dbReference type="PANTHER" id="PTHR36363:SF1">
    <property type="entry name" value="OS04G0687200 PROTEIN"/>
    <property type="match status" value="1"/>
</dbReference>
<dbReference type="PANTHER" id="PTHR36363">
    <property type="entry name" value="OS04G0687200 PROTEIN"/>
    <property type="match status" value="1"/>
</dbReference>
<sequence length="122" mass="14350">MVQETVIQALNTIVELHFKRILEKKREVDAQKKEMWHLFQIFFLFLAVLLAAQLRASSPRLQCRHCWVPIGRLSLGRLVFYIVVAQTLCCINGFPKAQPRPRHRPPQDPQNALLLLLIRYRH</sequence>
<proteinExistence type="predicted"/>
<accession>A0AAQ3QCU9</accession>
<protein>
    <submittedName>
        <fullName evidence="2">Uncharacterized protein</fullName>
    </submittedName>
</protein>
<name>A0AAQ3QCU9_9LILI</name>
<feature type="transmembrane region" description="Helical" evidence="1">
    <location>
        <begin position="74"/>
        <end position="94"/>
    </location>
</feature>
<evidence type="ECO:0000313" key="3">
    <source>
        <dbReference type="Proteomes" id="UP001327560"/>
    </source>
</evidence>
<dbReference type="EMBL" id="CP136893">
    <property type="protein sequence ID" value="WOL04861.1"/>
    <property type="molecule type" value="Genomic_DNA"/>
</dbReference>
<organism evidence="2 3">
    <name type="scientific">Canna indica</name>
    <name type="common">Indian-shot</name>
    <dbReference type="NCBI Taxonomy" id="4628"/>
    <lineage>
        <taxon>Eukaryota</taxon>
        <taxon>Viridiplantae</taxon>
        <taxon>Streptophyta</taxon>
        <taxon>Embryophyta</taxon>
        <taxon>Tracheophyta</taxon>
        <taxon>Spermatophyta</taxon>
        <taxon>Magnoliopsida</taxon>
        <taxon>Liliopsida</taxon>
        <taxon>Zingiberales</taxon>
        <taxon>Cannaceae</taxon>
        <taxon>Canna</taxon>
    </lineage>
</organism>
<keyword evidence="1" id="KW-0812">Transmembrane</keyword>
<keyword evidence="1" id="KW-1133">Transmembrane helix</keyword>
<keyword evidence="1" id="KW-0472">Membrane</keyword>
<keyword evidence="3" id="KW-1185">Reference proteome</keyword>
<feature type="transmembrane region" description="Helical" evidence="1">
    <location>
        <begin position="35"/>
        <end position="54"/>
    </location>
</feature>
<evidence type="ECO:0000256" key="1">
    <source>
        <dbReference type="SAM" id="Phobius"/>
    </source>
</evidence>
<dbReference type="Proteomes" id="UP001327560">
    <property type="component" value="Chromosome 4"/>
</dbReference>
<reference evidence="2 3" key="1">
    <citation type="submission" date="2023-10" db="EMBL/GenBank/DDBJ databases">
        <title>Chromosome-scale genome assembly provides insights into flower coloration mechanisms of Canna indica.</title>
        <authorList>
            <person name="Li C."/>
        </authorList>
    </citation>
    <scope>NUCLEOTIDE SEQUENCE [LARGE SCALE GENOMIC DNA]</scope>
    <source>
        <tissue evidence="2">Flower</tissue>
    </source>
</reference>
<dbReference type="AlphaFoldDB" id="A0AAQ3QCU9"/>
<gene>
    <name evidence="2" type="ORF">Cni_G13583</name>
</gene>
<evidence type="ECO:0000313" key="2">
    <source>
        <dbReference type="EMBL" id="WOL04861.1"/>
    </source>
</evidence>